<dbReference type="RefSeq" id="WP_147138981.1">
    <property type="nucleotide sequence ID" value="NZ_BAABIJ010000002.1"/>
</dbReference>
<evidence type="ECO:0000313" key="3">
    <source>
        <dbReference type="Proteomes" id="UP000321617"/>
    </source>
</evidence>
<organism evidence="2 3">
    <name type="scientific">Stackebrandtia albiflava</name>
    <dbReference type="NCBI Taxonomy" id="406432"/>
    <lineage>
        <taxon>Bacteria</taxon>
        <taxon>Bacillati</taxon>
        <taxon>Actinomycetota</taxon>
        <taxon>Actinomycetes</taxon>
        <taxon>Glycomycetales</taxon>
        <taxon>Glycomycetaceae</taxon>
        <taxon>Stackebrandtia</taxon>
    </lineage>
</organism>
<accession>A0A562V2J5</accession>
<proteinExistence type="predicted"/>
<dbReference type="AlphaFoldDB" id="A0A562V2J5"/>
<reference evidence="2 3" key="1">
    <citation type="journal article" date="2013" name="Stand. Genomic Sci.">
        <title>Genomic Encyclopedia of Type Strains, Phase I: The one thousand microbial genomes (KMG-I) project.</title>
        <authorList>
            <person name="Kyrpides N.C."/>
            <person name="Woyke T."/>
            <person name="Eisen J.A."/>
            <person name="Garrity G."/>
            <person name="Lilburn T.G."/>
            <person name="Beck B.J."/>
            <person name="Whitman W.B."/>
            <person name="Hugenholtz P."/>
            <person name="Klenk H.P."/>
        </authorList>
    </citation>
    <scope>NUCLEOTIDE SEQUENCE [LARGE SCALE GENOMIC DNA]</scope>
    <source>
        <strain evidence="2 3">DSM 45044</strain>
    </source>
</reference>
<gene>
    <name evidence="2" type="ORF">LX16_2868</name>
</gene>
<keyword evidence="3" id="KW-1185">Reference proteome</keyword>
<dbReference type="Pfam" id="PF03995">
    <property type="entry name" value="Inhibitor_I36"/>
    <property type="match status" value="1"/>
</dbReference>
<dbReference type="OrthoDB" id="4266843at2"/>
<dbReference type="Proteomes" id="UP000321617">
    <property type="component" value="Unassembled WGS sequence"/>
</dbReference>
<feature type="signal peptide" evidence="1">
    <location>
        <begin position="1"/>
        <end position="24"/>
    </location>
</feature>
<keyword evidence="1" id="KW-0732">Signal</keyword>
<feature type="chain" id="PRO_5021863000" evidence="1">
    <location>
        <begin position="25"/>
        <end position="114"/>
    </location>
</feature>
<comment type="caution">
    <text evidence="2">The sequence shown here is derived from an EMBL/GenBank/DDBJ whole genome shotgun (WGS) entry which is preliminary data.</text>
</comment>
<name>A0A562V2J5_9ACTN</name>
<protein>
    <submittedName>
        <fullName evidence="2">Peptidase inhibitor family I36</fullName>
    </submittedName>
</protein>
<sequence>MRIIGTGVAVGLLAAAAMAGSAAATPTEPEQLGSCPLGAVCFYTEPYFQGEVEIAPGPSSPCQATGLSEGIASVANNLSRPVLVFEDEYCESTPVLVPPHGNHPVVQPPGLSWG</sequence>
<evidence type="ECO:0000256" key="1">
    <source>
        <dbReference type="SAM" id="SignalP"/>
    </source>
</evidence>
<dbReference type="EMBL" id="VLLL01000006">
    <property type="protein sequence ID" value="TWJ12119.1"/>
    <property type="molecule type" value="Genomic_DNA"/>
</dbReference>
<evidence type="ECO:0000313" key="2">
    <source>
        <dbReference type="EMBL" id="TWJ12119.1"/>
    </source>
</evidence>